<dbReference type="VEuPathDB" id="FungiDB:P170DRAFT_470899"/>
<name>A0A2I2GRK5_9EURO</name>
<keyword evidence="3" id="KW-0813">Transport</keyword>
<dbReference type="PANTHER" id="PTHR23501:SF12">
    <property type="entry name" value="MAJOR FACILITATOR SUPERFAMILY (MFS) PROFILE DOMAIN-CONTAINING PROTEIN-RELATED"/>
    <property type="match status" value="1"/>
</dbReference>
<dbReference type="AlphaFoldDB" id="A0A2I2GRK5"/>
<dbReference type="InterPro" id="IPR011701">
    <property type="entry name" value="MFS"/>
</dbReference>
<dbReference type="GeneID" id="36560493"/>
<dbReference type="FunFam" id="1.20.1250.20:FF:000429">
    <property type="entry name" value="MFS drug efflux transporter, putative"/>
    <property type="match status" value="1"/>
</dbReference>
<feature type="transmembrane region" description="Helical" evidence="7">
    <location>
        <begin position="360"/>
        <end position="380"/>
    </location>
</feature>
<evidence type="ECO:0000256" key="1">
    <source>
        <dbReference type="ARBA" id="ARBA00004141"/>
    </source>
</evidence>
<protein>
    <submittedName>
        <fullName evidence="9">Putative MFS drug efflux transporter</fullName>
    </submittedName>
</protein>
<feature type="transmembrane region" description="Helical" evidence="7">
    <location>
        <begin position="152"/>
        <end position="173"/>
    </location>
</feature>
<feature type="transmembrane region" description="Helical" evidence="7">
    <location>
        <begin position="119"/>
        <end position="140"/>
    </location>
</feature>
<evidence type="ECO:0000256" key="5">
    <source>
        <dbReference type="ARBA" id="ARBA00022989"/>
    </source>
</evidence>
<dbReference type="EMBL" id="MSFO01000001">
    <property type="protein sequence ID" value="PLB55484.1"/>
    <property type="molecule type" value="Genomic_DNA"/>
</dbReference>
<comment type="subcellular location">
    <subcellularLocation>
        <location evidence="1">Membrane</location>
        <topology evidence="1">Multi-pass membrane protein</topology>
    </subcellularLocation>
</comment>
<organism evidence="9 10">
    <name type="scientific">Aspergillus steynii IBT 23096</name>
    <dbReference type="NCBI Taxonomy" id="1392250"/>
    <lineage>
        <taxon>Eukaryota</taxon>
        <taxon>Fungi</taxon>
        <taxon>Dikarya</taxon>
        <taxon>Ascomycota</taxon>
        <taxon>Pezizomycotina</taxon>
        <taxon>Eurotiomycetes</taxon>
        <taxon>Eurotiomycetidae</taxon>
        <taxon>Eurotiales</taxon>
        <taxon>Aspergillaceae</taxon>
        <taxon>Aspergillus</taxon>
        <taxon>Aspergillus subgen. Circumdati</taxon>
    </lineage>
</organism>
<proteinExistence type="inferred from homology"/>
<dbReference type="Proteomes" id="UP000234275">
    <property type="component" value="Unassembled WGS sequence"/>
</dbReference>
<comment type="similarity">
    <text evidence="2">Belongs to the major facilitator superfamily. TCR/Tet family.</text>
</comment>
<feature type="transmembrane region" description="Helical" evidence="7">
    <location>
        <begin position="498"/>
        <end position="516"/>
    </location>
</feature>
<feature type="transmembrane region" description="Helical" evidence="7">
    <location>
        <begin position="23"/>
        <end position="42"/>
    </location>
</feature>
<keyword evidence="10" id="KW-1185">Reference proteome</keyword>
<evidence type="ECO:0000313" key="9">
    <source>
        <dbReference type="EMBL" id="PLB55484.1"/>
    </source>
</evidence>
<dbReference type="PROSITE" id="PS50850">
    <property type="entry name" value="MFS"/>
    <property type="match status" value="1"/>
</dbReference>
<dbReference type="InterPro" id="IPR020846">
    <property type="entry name" value="MFS_dom"/>
</dbReference>
<evidence type="ECO:0000256" key="7">
    <source>
        <dbReference type="SAM" id="Phobius"/>
    </source>
</evidence>
<feature type="transmembrane region" description="Helical" evidence="7">
    <location>
        <begin position="387"/>
        <end position="406"/>
    </location>
</feature>
<keyword evidence="5 7" id="KW-1133">Transmembrane helix</keyword>
<accession>A0A2I2GRK5</accession>
<feature type="transmembrane region" description="Helical" evidence="7">
    <location>
        <begin position="185"/>
        <end position="203"/>
    </location>
</feature>
<keyword evidence="6 7" id="KW-0472">Membrane</keyword>
<reference evidence="9 10" key="1">
    <citation type="submission" date="2016-12" db="EMBL/GenBank/DDBJ databases">
        <title>The genomes of Aspergillus section Nigri reveals drivers in fungal speciation.</title>
        <authorList>
            <consortium name="DOE Joint Genome Institute"/>
            <person name="Vesth T.C."/>
            <person name="Nybo J."/>
            <person name="Theobald S."/>
            <person name="Brandl J."/>
            <person name="Frisvad J.C."/>
            <person name="Nielsen K.F."/>
            <person name="Lyhne E.K."/>
            <person name="Kogle M.E."/>
            <person name="Kuo A."/>
            <person name="Riley R."/>
            <person name="Clum A."/>
            <person name="Nolan M."/>
            <person name="Lipzen A."/>
            <person name="Salamov A."/>
            <person name="Henrissat B."/>
            <person name="Wiebenga A."/>
            <person name="De Vries R.P."/>
            <person name="Grigoriev I.V."/>
            <person name="Mortensen U.H."/>
            <person name="Andersen M.R."/>
            <person name="Baker S.E."/>
        </authorList>
    </citation>
    <scope>NUCLEOTIDE SEQUENCE [LARGE SCALE GENOMIC DNA]</scope>
    <source>
        <strain evidence="9 10">IBT 23096</strain>
    </source>
</reference>
<dbReference type="GO" id="GO:0022857">
    <property type="term" value="F:transmembrane transporter activity"/>
    <property type="evidence" value="ECO:0007669"/>
    <property type="project" value="InterPro"/>
</dbReference>
<evidence type="ECO:0000256" key="6">
    <source>
        <dbReference type="ARBA" id="ARBA00023136"/>
    </source>
</evidence>
<evidence type="ECO:0000256" key="2">
    <source>
        <dbReference type="ARBA" id="ARBA00007520"/>
    </source>
</evidence>
<dbReference type="Pfam" id="PF07690">
    <property type="entry name" value="MFS_1"/>
    <property type="match status" value="1"/>
</dbReference>
<evidence type="ECO:0000256" key="4">
    <source>
        <dbReference type="ARBA" id="ARBA00022692"/>
    </source>
</evidence>
<dbReference type="InterPro" id="IPR036259">
    <property type="entry name" value="MFS_trans_sf"/>
</dbReference>
<feature type="transmembrane region" description="Helical" evidence="7">
    <location>
        <begin position="294"/>
        <end position="318"/>
    </location>
</feature>
<dbReference type="GO" id="GO:0005886">
    <property type="term" value="C:plasma membrane"/>
    <property type="evidence" value="ECO:0007669"/>
    <property type="project" value="TreeGrafter"/>
</dbReference>
<dbReference type="PANTHER" id="PTHR23501">
    <property type="entry name" value="MAJOR FACILITATOR SUPERFAMILY"/>
    <property type="match status" value="1"/>
</dbReference>
<comment type="caution">
    <text evidence="9">The sequence shown here is derived from an EMBL/GenBank/DDBJ whole genome shotgun (WGS) entry which is preliminary data.</text>
</comment>
<sequence length="551" mass="58840">MAVSEYADRPLTNPDLPPRNVTGFKWVLVVLSILSAIFLFALDNTIVADVQPKIVDSFGEINKLPWISVSFALGGVAVNLVWGKVFAQFETKKSFLITVILFEVGSAVCGAAPTMNALIVGRTICGVGGSGIYLGAINLLSNSTTEAERPGYLGSVGLTWGIGTVLGPIIGGAFADSKATWRWSFYINLCVGALAAPIYLWLLETHDPRPTASWKSRIQHIDILGAILSAGGFVSGIMAIAFGGAMFEWNSGRIIGLFVCSGVLWILFGIQQVFFTTPETRLFPLEFLKSYEQVVLFVLVAAAVTCAFVPVYFIPLYFQFVFGDSATQAGVRLLPFVFIMVFAVISNGILMGIIGYYMPWYLVGGVLVVIGASLMHTVTLESSTSRIYGYSVILALGTGLYSQASFPVSQAKGGPSKVASSTAFIGCGQIGGIALGLTISNSIFINQATNKISAVMPDADKDLIQMAISGAGGPFFKSLSSTQQVAVQRALVSTIGNIYYMLVAAGALTVVLSLFMKREKLFVQSKKDTSEPSVEEPVQAIVENKPVASNY</sequence>
<evidence type="ECO:0000313" key="10">
    <source>
        <dbReference type="Proteomes" id="UP000234275"/>
    </source>
</evidence>
<feature type="transmembrane region" description="Helical" evidence="7">
    <location>
        <begin position="63"/>
        <end position="82"/>
    </location>
</feature>
<keyword evidence="4 7" id="KW-0812">Transmembrane</keyword>
<feature type="domain" description="Major facilitator superfamily (MFS) profile" evidence="8">
    <location>
        <begin position="29"/>
        <end position="521"/>
    </location>
</feature>
<dbReference type="Gene3D" id="1.20.1250.20">
    <property type="entry name" value="MFS general substrate transporter like domains"/>
    <property type="match status" value="1"/>
</dbReference>
<feature type="transmembrane region" description="Helical" evidence="7">
    <location>
        <begin position="223"/>
        <end position="247"/>
    </location>
</feature>
<evidence type="ECO:0000256" key="3">
    <source>
        <dbReference type="ARBA" id="ARBA00022448"/>
    </source>
</evidence>
<dbReference type="RefSeq" id="XP_024710786.1">
    <property type="nucleotide sequence ID" value="XM_024852795.1"/>
</dbReference>
<gene>
    <name evidence="9" type="ORF">P170DRAFT_470899</name>
</gene>
<evidence type="ECO:0000259" key="8">
    <source>
        <dbReference type="PROSITE" id="PS50850"/>
    </source>
</evidence>
<feature type="transmembrane region" description="Helical" evidence="7">
    <location>
        <begin position="254"/>
        <end position="274"/>
    </location>
</feature>
<dbReference type="SUPFAM" id="SSF103473">
    <property type="entry name" value="MFS general substrate transporter"/>
    <property type="match status" value="2"/>
</dbReference>
<feature type="transmembrane region" description="Helical" evidence="7">
    <location>
        <begin position="330"/>
        <end position="354"/>
    </location>
</feature>
<dbReference type="OrthoDB" id="10021397at2759"/>